<dbReference type="PANTHER" id="PTHR13090">
    <property type="entry name" value="ARGININE-HYDROXYLASE NDUFAF5, MITOCHONDRIAL"/>
    <property type="match status" value="1"/>
</dbReference>
<dbReference type="RefSeq" id="WP_007066196.1">
    <property type="nucleotide sequence ID" value="NZ_DS022272.1"/>
</dbReference>
<dbReference type="GO" id="GO:0008757">
    <property type="term" value="F:S-adenosylmethionine-dependent methyltransferase activity"/>
    <property type="evidence" value="ECO:0007669"/>
    <property type="project" value="InterPro"/>
</dbReference>
<dbReference type="InterPro" id="IPR029063">
    <property type="entry name" value="SAM-dependent_MTases_sf"/>
</dbReference>
<evidence type="ECO:0000313" key="5">
    <source>
        <dbReference type="EMBL" id="EAU42221.1"/>
    </source>
</evidence>
<dbReference type="STRING" id="217511.GCA_001463845_01611"/>
<dbReference type="GO" id="GO:0032259">
    <property type="term" value="P:methylation"/>
    <property type="evidence" value="ECO:0007669"/>
    <property type="project" value="UniProtKB-KW"/>
</dbReference>
<gene>
    <name evidence="5" type="ORF">FP2506_05266</name>
</gene>
<organism evidence="5 6">
    <name type="scientific">Fulvimarina pelagi HTCC2506</name>
    <dbReference type="NCBI Taxonomy" id="314231"/>
    <lineage>
        <taxon>Bacteria</taxon>
        <taxon>Pseudomonadati</taxon>
        <taxon>Pseudomonadota</taxon>
        <taxon>Alphaproteobacteria</taxon>
        <taxon>Hyphomicrobiales</taxon>
        <taxon>Aurantimonadaceae</taxon>
        <taxon>Fulvimarina</taxon>
    </lineage>
</organism>
<reference evidence="5 6" key="1">
    <citation type="journal article" date="2010" name="J. Bacteriol.">
        <title>Genome sequence of Fulvimarina pelagi HTCC2506T, a Mn(II)-oxidizing alphaproteobacterium possessing an aerobic anoxygenic photosynthetic gene cluster and Xanthorhodopsin.</title>
        <authorList>
            <person name="Kang I."/>
            <person name="Oh H.M."/>
            <person name="Lim S.I."/>
            <person name="Ferriera S."/>
            <person name="Giovannoni S.J."/>
            <person name="Cho J.C."/>
        </authorList>
    </citation>
    <scope>NUCLEOTIDE SEQUENCE [LARGE SCALE GENOMIC DNA]</scope>
    <source>
        <strain evidence="5 6">HTCC2506</strain>
    </source>
</reference>
<dbReference type="CDD" id="cd02440">
    <property type="entry name" value="AdoMet_MTases"/>
    <property type="match status" value="1"/>
</dbReference>
<dbReference type="PANTHER" id="PTHR13090:SF1">
    <property type="entry name" value="ARGININE-HYDROXYLASE NDUFAF5, MITOCHONDRIAL"/>
    <property type="match status" value="1"/>
</dbReference>
<accession>Q0G7Z3</accession>
<evidence type="ECO:0000256" key="1">
    <source>
        <dbReference type="ARBA" id="ARBA00022603"/>
    </source>
</evidence>
<comment type="caution">
    <text evidence="5">The sequence shown here is derived from an EMBL/GenBank/DDBJ whole genome shotgun (WGS) entry which is preliminary data.</text>
</comment>
<feature type="domain" description="Methyltransferase type 11" evidence="4">
    <location>
        <begin position="99"/>
        <end position="145"/>
    </location>
</feature>
<dbReference type="InterPro" id="IPR050602">
    <property type="entry name" value="Malonyl-ACP_OMT"/>
</dbReference>
<keyword evidence="6" id="KW-1185">Reference proteome</keyword>
<sequence>MSAASNGQIGAVVDRDLTTRRRVRQASAESGARPTFLHDVSAEELTDRLAVTKREFGCCLVIDDAYSALRTRINRLANIGDVISSAPHRALLETSTGGVVADEEVLPFAPESLDLVLSNLTLHLTNDTPGTLIQIRRALKPDGLFSASLFGSETLTELRQSLLAAEAEAAGGVSPRVLPFPDIRDLGSLLQRAGFALPVTDQDRLTVRYDTMFDLMRDLRLMGLANSLFQRSRHPSKRSLFLRAAEIYAERYSDRDGRIRATFDYVYLSGWAPHESQQLPARRGSANVSMKDALEGRDR</sequence>
<evidence type="ECO:0000256" key="3">
    <source>
        <dbReference type="SAM" id="MobiDB-lite"/>
    </source>
</evidence>
<proteinExistence type="predicted"/>
<dbReference type="SUPFAM" id="SSF53335">
    <property type="entry name" value="S-adenosyl-L-methionine-dependent methyltransferases"/>
    <property type="match status" value="1"/>
</dbReference>
<name>Q0G7Z3_9HYPH</name>
<dbReference type="AlphaFoldDB" id="Q0G7Z3"/>
<evidence type="ECO:0000259" key="4">
    <source>
        <dbReference type="Pfam" id="PF08241"/>
    </source>
</evidence>
<dbReference type="Proteomes" id="UP000004310">
    <property type="component" value="Unassembled WGS sequence"/>
</dbReference>
<keyword evidence="1 5" id="KW-0489">Methyltransferase</keyword>
<dbReference type="Pfam" id="PF08241">
    <property type="entry name" value="Methyltransf_11"/>
    <property type="match status" value="1"/>
</dbReference>
<evidence type="ECO:0000313" key="6">
    <source>
        <dbReference type="Proteomes" id="UP000004310"/>
    </source>
</evidence>
<dbReference type="InterPro" id="IPR013216">
    <property type="entry name" value="Methyltransf_11"/>
</dbReference>
<dbReference type="EMBL" id="AATP01000001">
    <property type="protein sequence ID" value="EAU42221.1"/>
    <property type="molecule type" value="Genomic_DNA"/>
</dbReference>
<evidence type="ECO:0000256" key="2">
    <source>
        <dbReference type="ARBA" id="ARBA00022679"/>
    </source>
</evidence>
<dbReference type="Gene3D" id="3.40.50.150">
    <property type="entry name" value="Vaccinia Virus protein VP39"/>
    <property type="match status" value="1"/>
</dbReference>
<dbReference type="HOGENOM" id="CLU_046586_0_3_5"/>
<protein>
    <submittedName>
        <fullName evidence="5">Methyltransferase</fullName>
    </submittedName>
</protein>
<feature type="region of interest" description="Disordered" evidence="3">
    <location>
        <begin position="279"/>
        <end position="299"/>
    </location>
</feature>
<dbReference type="eggNOG" id="COG2226">
    <property type="taxonomic scope" value="Bacteria"/>
</dbReference>
<keyword evidence="2 5" id="KW-0808">Transferase</keyword>